<comment type="caution">
    <text evidence="1">The sequence shown here is derived from an EMBL/GenBank/DDBJ whole genome shotgun (WGS) entry which is preliminary data.</text>
</comment>
<reference evidence="1" key="1">
    <citation type="journal article" date="2014" name="Front. Microbiol.">
        <title>High frequency of phylogenetically diverse reductive dehalogenase-homologous genes in deep subseafloor sedimentary metagenomes.</title>
        <authorList>
            <person name="Kawai M."/>
            <person name="Futagami T."/>
            <person name="Toyoda A."/>
            <person name="Takaki Y."/>
            <person name="Nishi S."/>
            <person name="Hori S."/>
            <person name="Arai W."/>
            <person name="Tsubouchi T."/>
            <person name="Morono Y."/>
            <person name="Uchiyama I."/>
            <person name="Ito T."/>
            <person name="Fujiyama A."/>
            <person name="Inagaki F."/>
            <person name="Takami H."/>
        </authorList>
    </citation>
    <scope>NUCLEOTIDE SEQUENCE</scope>
    <source>
        <strain evidence="1">Expedition CK06-06</strain>
    </source>
</reference>
<accession>X1BT89</accession>
<feature type="non-terminal residue" evidence="1">
    <location>
        <position position="288"/>
    </location>
</feature>
<evidence type="ECO:0000313" key="1">
    <source>
        <dbReference type="EMBL" id="GAG98290.1"/>
    </source>
</evidence>
<dbReference type="AlphaFoldDB" id="X1BT89"/>
<gene>
    <name evidence="1" type="ORF">S01H4_41322</name>
</gene>
<proteinExistence type="predicted"/>
<organism evidence="1">
    <name type="scientific">marine sediment metagenome</name>
    <dbReference type="NCBI Taxonomy" id="412755"/>
    <lineage>
        <taxon>unclassified sequences</taxon>
        <taxon>metagenomes</taxon>
        <taxon>ecological metagenomes</taxon>
    </lineage>
</organism>
<protein>
    <submittedName>
        <fullName evidence="1">Uncharacterized protein</fullName>
    </submittedName>
</protein>
<sequence length="288" mass="31878">QNSTTLVNATDAFFNNYDLHINYSINLEGVSEHMVVGNFSLNYTTSAQNRIFYGYGDAPGILIEIASGLGLINWLDFYQSALLDIGTNRTLMESTYNATWVDQLLPMGQYLQDFILEQKIGSSAQIGLEVGIPNPSYISMDDSVSLWDPADSSGFVHDVGILKWYDAVNGNLTAQSEINATHNLSDVEFGKIYNWLFTTIKDIIVPIIFIILIPTGNRITTTQYSEILFLEQWANATVVPEGLDLGAGLKGFEVGIPIKSNISFSIATSLFETRNSSSFINKNGLLKW</sequence>
<name>X1BT89_9ZZZZ</name>
<feature type="non-terminal residue" evidence="1">
    <location>
        <position position="1"/>
    </location>
</feature>
<dbReference type="EMBL" id="BART01022590">
    <property type="protein sequence ID" value="GAG98290.1"/>
    <property type="molecule type" value="Genomic_DNA"/>
</dbReference>